<dbReference type="Pfam" id="PF03724">
    <property type="entry name" value="META"/>
    <property type="match status" value="1"/>
</dbReference>
<dbReference type="Proteomes" id="UP000064525">
    <property type="component" value="Chromosome I"/>
</dbReference>
<protein>
    <recommendedName>
        <fullName evidence="2">DUF306 domain-containing protein</fullName>
    </recommendedName>
</protein>
<keyword evidence="1" id="KW-0732">Signal</keyword>
<proteinExistence type="predicted"/>
<gene>
    <name evidence="3" type="ORF">BN2458_PEG1860</name>
</gene>
<dbReference type="Gene3D" id="2.40.128.270">
    <property type="match status" value="1"/>
</dbReference>
<dbReference type="RefSeq" id="WP_034327625.1">
    <property type="nucleotide sequence ID" value="NZ_CAJTQN010000001.1"/>
</dbReference>
<dbReference type="PANTHER" id="PTHR35535">
    <property type="entry name" value="HEAT SHOCK PROTEIN HSLJ"/>
    <property type="match status" value="1"/>
</dbReference>
<reference evidence="4" key="1">
    <citation type="submission" date="2015-11" db="EMBL/GenBank/DDBJ databases">
        <authorList>
            <person name="Anvar S.Y."/>
        </authorList>
    </citation>
    <scope>NUCLEOTIDE SEQUENCE [LARGE SCALE GENOMIC DNA]</scope>
</reference>
<dbReference type="InterPro" id="IPR038670">
    <property type="entry name" value="HslJ-like_sf"/>
</dbReference>
<dbReference type="GeneID" id="78151993"/>
<evidence type="ECO:0000259" key="2">
    <source>
        <dbReference type="Pfam" id="PF03724"/>
    </source>
</evidence>
<dbReference type="EMBL" id="LN907858">
    <property type="protein sequence ID" value="CUU40743.1"/>
    <property type="molecule type" value="Genomic_DNA"/>
</dbReference>
<feature type="signal peptide" evidence="1">
    <location>
        <begin position="1"/>
        <end position="18"/>
    </location>
</feature>
<feature type="domain" description="DUF306" evidence="2">
    <location>
        <begin position="25"/>
        <end position="124"/>
    </location>
</feature>
<evidence type="ECO:0000256" key="1">
    <source>
        <dbReference type="SAM" id="SignalP"/>
    </source>
</evidence>
<name>A0A099UEF1_9HELI</name>
<accession>A0A099UEF1</accession>
<organism evidence="3 4">
    <name type="scientific">Helicobacter typhlonius</name>
    <dbReference type="NCBI Taxonomy" id="76936"/>
    <lineage>
        <taxon>Bacteria</taxon>
        <taxon>Pseudomonadati</taxon>
        <taxon>Campylobacterota</taxon>
        <taxon>Epsilonproteobacteria</taxon>
        <taxon>Campylobacterales</taxon>
        <taxon>Helicobacteraceae</taxon>
        <taxon>Helicobacter</taxon>
    </lineage>
</organism>
<dbReference type="AlphaFoldDB" id="A0A099UEF1"/>
<evidence type="ECO:0000313" key="3">
    <source>
        <dbReference type="EMBL" id="CUU40743.1"/>
    </source>
</evidence>
<dbReference type="PATRIC" id="fig|76936.10.peg.1814"/>
<dbReference type="KEGG" id="hty:BN2458_PEG1860"/>
<dbReference type="PANTHER" id="PTHR35535:SF1">
    <property type="entry name" value="HEAT SHOCK PROTEIN HSLJ"/>
    <property type="match status" value="1"/>
</dbReference>
<evidence type="ECO:0000313" key="4">
    <source>
        <dbReference type="Proteomes" id="UP000064525"/>
    </source>
</evidence>
<dbReference type="InterPro" id="IPR005184">
    <property type="entry name" value="DUF306_Meta_HslJ"/>
</dbReference>
<sequence>MKKYFWLLGLFMIGCGNAQNVDISGTWYLQTLSNNGRQINVSASESGAFVSFENGKVSGNAGCNQFFASYTSSGNAIQFSKAGMTRMMCANESMAVEDSLIKVLNDGTSQMSASHNELILQKGGVRAVFSR</sequence>
<feature type="chain" id="PRO_5009751755" description="DUF306 domain-containing protein" evidence="1">
    <location>
        <begin position="19"/>
        <end position="131"/>
    </location>
</feature>
<dbReference type="PROSITE" id="PS51257">
    <property type="entry name" value="PROKAR_LIPOPROTEIN"/>
    <property type="match status" value="1"/>
</dbReference>
<dbReference type="InterPro" id="IPR053147">
    <property type="entry name" value="Hsp_HslJ-like"/>
</dbReference>